<dbReference type="GO" id="GO:0006355">
    <property type="term" value="P:regulation of DNA-templated transcription"/>
    <property type="evidence" value="ECO:0007669"/>
    <property type="project" value="InterPro"/>
</dbReference>
<dbReference type="KEGG" id="vgu:HYG85_09990"/>
<dbReference type="Gene3D" id="1.10.10.10">
    <property type="entry name" value="Winged helix-like DNA-binding domain superfamily/Winged helix DNA-binding domain"/>
    <property type="match status" value="1"/>
</dbReference>
<name>A0A8J8MAF2_9FIRM</name>
<dbReference type="InterPro" id="IPR014710">
    <property type="entry name" value="RmlC-like_jellyroll"/>
</dbReference>
<feature type="domain" description="HTH crp-type" evidence="5">
    <location>
        <begin position="144"/>
        <end position="217"/>
    </location>
</feature>
<dbReference type="Pfam" id="PF00027">
    <property type="entry name" value="cNMP_binding"/>
    <property type="match status" value="1"/>
</dbReference>
<evidence type="ECO:0000256" key="2">
    <source>
        <dbReference type="ARBA" id="ARBA00023125"/>
    </source>
</evidence>
<dbReference type="EMBL" id="CP058561">
    <property type="protein sequence ID" value="QUH29239.1"/>
    <property type="molecule type" value="Genomic_DNA"/>
</dbReference>
<feature type="domain" description="Cyclic nucleotide-binding" evidence="4">
    <location>
        <begin position="9"/>
        <end position="113"/>
    </location>
</feature>
<dbReference type="GO" id="GO:0003677">
    <property type="term" value="F:DNA binding"/>
    <property type="evidence" value="ECO:0007669"/>
    <property type="project" value="UniProtKB-KW"/>
</dbReference>
<evidence type="ECO:0000259" key="4">
    <source>
        <dbReference type="PROSITE" id="PS50042"/>
    </source>
</evidence>
<keyword evidence="2" id="KW-0238">DNA-binding</keyword>
<gene>
    <name evidence="6" type="ORF">HYG85_09990</name>
</gene>
<proteinExistence type="predicted"/>
<dbReference type="AlphaFoldDB" id="A0A8J8MAF2"/>
<evidence type="ECO:0000259" key="5">
    <source>
        <dbReference type="PROSITE" id="PS51063"/>
    </source>
</evidence>
<dbReference type="Proteomes" id="UP000677305">
    <property type="component" value="Chromosome"/>
</dbReference>
<dbReference type="InterPro" id="IPR012318">
    <property type="entry name" value="HTH_CRP"/>
</dbReference>
<keyword evidence="7" id="KW-1185">Reference proteome</keyword>
<evidence type="ECO:0000313" key="6">
    <source>
        <dbReference type="EMBL" id="QUH29239.1"/>
    </source>
</evidence>
<dbReference type="Pfam" id="PF13545">
    <property type="entry name" value="HTH_Crp_2"/>
    <property type="match status" value="1"/>
</dbReference>
<dbReference type="RefSeq" id="WP_212693353.1">
    <property type="nucleotide sequence ID" value="NZ_CP058561.1"/>
</dbReference>
<dbReference type="Gene3D" id="2.60.120.10">
    <property type="entry name" value="Jelly Rolls"/>
    <property type="match status" value="1"/>
</dbReference>
<evidence type="ECO:0000313" key="7">
    <source>
        <dbReference type="Proteomes" id="UP000677305"/>
    </source>
</evidence>
<dbReference type="CDD" id="cd00038">
    <property type="entry name" value="CAP_ED"/>
    <property type="match status" value="1"/>
</dbReference>
<accession>A0A8J8MAF2</accession>
<dbReference type="InterPro" id="IPR000595">
    <property type="entry name" value="cNMP-bd_dom"/>
</dbReference>
<keyword evidence="1" id="KW-0805">Transcription regulation</keyword>
<dbReference type="InterPro" id="IPR036390">
    <property type="entry name" value="WH_DNA-bd_sf"/>
</dbReference>
<dbReference type="PROSITE" id="PS51063">
    <property type="entry name" value="HTH_CRP_2"/>
    <property type="match status" value="1"/>
</dbReference>
<dbReference type="PROSITE" id="PS50042">
    <property type="entry name" value="CNMP_BINDING_3"/>
    <property type="match status" value="1"/>
</dbReference>
<evidence type="ECO:0000256" key="1">
    <source>
        <dbReference type="ARBA" id="ARBA00023015"/>
    </source>
</evidence>
<sequence length="229" mass="27069">MDIKNISLVFPEIYDKALETLIRQHSYEKFYKKNAILTHPGDNLNYIYYIKRGKTKHYMSNDEGLEKTLYILNSGWLFGEMAHALGYKTGVFSIAATDLTLYIIHSKTVDKLLNESLLFQNAIIHCLSHKISTLRYEIENLTFNSVKDRIKRLFFMFVNTEHILDGEWYELNFNYTHHEIGVLIGSARVTVSKTINILYNEGFIRIVNRKYQMHVKVYRDYFKKMQTNN</sequence>
<dbReference type="InterPro" id="IPR036388">
    <property type="entry name" value="WH-like_DNA-bd_sf"/>
</dbReference>
<keyword evidence="3" id="KW-0804">Transcription</keyword>
<dbReference type="SUPFAM" id="SSF46785">
    <property type="entry name" value="Winged helix' DNA-binding domain"/>
    <property type="match status" value="1"/>
</dbReference>
<protein>
    <submittedName>
        <fullName evidence="6">Crp/Fnr family transcriptional regulator</fullName>
    </submittedName>
</protein>
<dbReference type="InterPro" id="IPR018490">
    <property type="entry name" value="cNMP-bd_dom_sf"/>
</dbReference>
<dbReference type="SUPFAM" id="SSF51206">
    <property type="entry name" value="cAMP-binding domain-like"/>
    <property type="match status" value="1"/>
</dbReference>
<reference evidence="6 7" key="1">
    <citation type="submission" date="2020-07" db="EMBL/GenBank/DDBJ databases">
        <title>Vallitalea guaymasensis genome.</title>
        <authorList>
            <person name="Postec A."/>
        </authorList>
    </citation>
    <scope>NUCLEOTIDE SEQUENCE [LARGE SCALE GENOMIC DNA]</scope>
    <source>
        <strain evidence="6 7">Ra1766G1</strain>
    </source>
</reference>
<organism evidence="6 7">
    <name type="scientific">Vallitalea guaymasensis</name>
    <dbReference type="NCBI Taxonomy" id="1185412"/>
    <lineage>
        <taxon>Bacteria</taxon>
        <taxon>Bacillati</taxon>
        <taxon>Bacillota</taxon>
        <taxon>Clostridia</taxon>
        <taxon>Lachnospirales</taxon>
        <taxon>Vallitaleaceae</taxon>
        <taxon>Vallitalea</taxon>
    </lineage>
</organism>
<evidence type="ECO:0000256" key="3">
    <source>
        <dbReference type="ARBA" id="ARBA00023163"/>
    </source>
</evidence>